<organism evidence="2 3">
    <name type="scientific">Diploptera punctata</name>
    <name type="common">Pacific beetle cockroach</name>
    <dbReference type="NCBI Taxonomy" id="6984"/>
    <lineage>
        <taxon>Eukaryota</taxon>
        <taxon>Metazoa</taxon>
        <taxon>Ecdysozoa</taxon>
        <taxon>Arthropoda</taxon>
        <taxon>Hexapoda</taxon>
        <taxon>Insecta</taxon>
        <taxon>Pterygota</taxon>
        <taxon>Neoptera</taxon>
        <taxon>Polyneoptera</taxon>
        <taxon>Dictyoptera</taxon>
        <taxon>Blattodea</taxon>
        <taxon>Blaberoidea</taxon>
        <taxon>Blaberidae</taxon>
        <taxon>Diplopterinae</taxon>
        <taxon>Diploptera</taxon>
    </lineage>
</organism>
<dbReference type="Proteomes" id="UP001233999">
    <property type="component" value="Unassembled WGS sequence"/>
</dbReference>
<comment type="caution">
    <text evidence="2">The sequence shown here is derived from an EMBL/GenBank/DDBJ whole genome shotgun (WGS) entry which is preliminary data.</text>
</comment>
<evidence type="ECO:0000313" key="3">
    <source>
        <dbReference type="Proteomes" id="UP001233999"/>
    </source>
</evidence>
<dbReference type="AlphaFoldDB" id="A0AAD7ZHZ3"/>
<sequence>MGLIQFYCIILVICLAAVCQSFPASEQIEAPESSKSERNKGLVAVFIRNPGQGRDSEGKKVPQERKLQEIYNWLRPFLGLGSNNGAPGTN</sequence>
<reference evidence="2" key="1">
    <citation type="journal article" date="2023" name="IScience">
        <title>Live-bearing cockroach genome reveals convergent evolutionary mechanisms linked to viviparity in insects and beyond.</title>
        <authorList>
            <person name="Fouks B."/>
            <person name="Harrison M.C."/>
            <person name="Mikhailova A.A."/>
            <person name="Marchal E."/>
            <person name="English S."/>
            <person name="Carruthers M."/>
            <person name="Jennings E.C."/>
            <person name="Chiamaka E.L."/>
            <person name="Frigard R.A."/>
            <person name="Pippel M."/>
            <person name="Attardo G.M."/>
            <person name="Benoit J.B."/>
            <person name="Bornberg-Bauer E."/>
            <person name="Tobe S.S."/>
        </authorList>
    </citation>
    <scope>NUCLEOTIDE SEQUENCE</scope>
    <source>
        <strain evidence="2">Stay&amp;Tobe</strain>
    </source>
</reference>
<gene>
    <name evidence="2" type="ORF">L9F63_004111</name>
</gene>
<feature type="chain" id="PRO_5042096435" evidence="1">
    <location>
        <begin position="22"/>
        <end position="90"/>
    </location>
</feature>
<name>A0AAD7ZHZ3_DIPPU</name>
<accession>A0AAD7ZHZ3</accession>
<proteinExistence type="predicted"/>
<keyword evidence="1" id="KW-0732">Signal</keyword>
<reference evidence="2" key="2">
    <citation type="submission" date="2023-05" db="EMBL/GenBank/DDBJ databases">
        <authorList>
            <person name="Fouks B."/>
        </authorList>
    </citation>
    <scope>NUCLEOTIDE SEQUENCE</scope>
    <source>
        <strain evidence="2">Stay&amp;Tobe</strain>
        <tissue evidence="2">Testes</tissue>
    </source>
</reference>
<dbReference type="EMBL" id="JASPKZ010008354">
    <property type="protein sequence ID" value="KAJ9580238.1"/>
    <property type="molecule type" value="Genomic_DNA"/>
</dbReference>
<feature type="signal peptide" evidence="1">
    <location>
        <begin position="1"/>
        <end position="21"/>
    </location>
</feature>
<feature type="non-terminal residue" evidence="2">
    <location>
        <position position="1"/>
    </location>
</feature>
<protein>
    <submittedName>
        <fullName evidence="2">Uncharacterized protein</fullName>
    </submittedName>
</protein>
<keyword evidence="3" id="KW-1185">Reference proteome</keyword>
<evidence type="ECO:0000256" key="1">
    <source>
        <dbReference type="SAM" id="SignalP"/>
    </source>
</evidence>
<evidence type="ECO:0000313" key="2">
    <source>
        <dbReference type="EMBL" id="KAJ9580238.1"/>
    </source>
</evidence>